<accession>A0A9D2MCE7</accession>
<feature type="DNA-binding region" description="OmpR/PhoB-type" evidence="9">
    <location>
        <begin position="134"/>
        <end position="233"/>
    </location>
</feature>
<feature type="modified residue" description="4-aspartylphosphate" evidence="8">
    <location>
        <position position="55"/>
    </location>
</feature>
<dbReference type="GO" id="GO:0000976">
    <property type="term" value="F:transcription cis-regulatory region binding"/>
    <property type="evidence" value="ECO:0007669"/>
    <property type="project" value="TreeGrafter"/>
</dbReference>
<keyword evidence="4" id="KW-0805">Transcription regulation</keyword>
<dbReference type="FunFam" id="3.40.50.2300:FF:000001">
    <property type="entry name" value="DNA-binding response regulator PhoB"/>
    <property type="match status" value="1"/>
</dbReference>
<keyword evidence="3" id="KW-0902">Two-component regulatory system</keyword>
<dbReference type="GO" id="GO:0032993">
    <property type="term" value="C:protein-DNA complex"/>
    <property type="evidence" value="ECO:0007669"/>
    <property type="project" value="TreeGrafter"/>
</dbReference>
<dbReference type="Gene3D" id="6.10.250.690">
    <property type="match status" value="1"/>
</dbReference>
<sequence length="233" mass="26934">MAQTSAHILMVDDEEEIRHVVRVLLESEGFTVTEAASGEEALARFTPDMDLVILDVKMPGISGYQVCLRLRERWNVPILFLTAKTQDSDLTMGYSSGGDDYLAKPFSYPELMARVKGLLRRYHVYKGKLDSGVDQYAEWRGLRLNCERNEAWCAGRQLNLTEKEYRLLRLMLLHRGKIFSARNLYESVWEEPYFAPSSNTVMVHIRKLREKVEADPQNPELIKTVWGKGYRIE</sequence>
<dbReference type="InterPro" id="IPR001789">
    <property type="entry name" value="Sig_transdc_resp-reg_receiver"/>
</dbReference>
<evidence type="ECO:0000313" key="13">
    <source>
        <dbReference type="Proteomes" id="UP000824208"/>
    </source>
</evidence>
<evidence type="ECO:0000256" key="6">
    <source>
        <dbReference type="ARBA" id="ARBA00023163"/>
    </source>
</evidence>
<reference evidence="12" key="1">
    <citation type="journal article" date="2021" name="PeerJ">
        <title>Extensive microbial diversity within the chicken gut microbiome revealed by metagenomics and culture.</title>
        <authorList>
            <person name="Gilroy R."/>
            <person name="Ravi A."/>
            <person name="Getino M."/>
            <person name="Pursley I."/>
            <person name="Horton D.L."/>
            <person name="Alikhan N.F."/>
            <person name="Baker D."/>
            <person name="Gharbi K."/>
            <person name="Hall N."/>
            <person name="Watson M."/>
            <person name="Adriaenssens E.M."/>
            <person name="Foster-Nyarko E."/>
            <person name="Jarju S."/>
            <person name="Secka A."/>
            <person name="Antonio M."/>
            <person name="Oren A."/>
            <person name="Chaudhuri R.R."/>
            <person name="La Ragione R."/>
            <person name="Hildebrand F."/>
            <person name="Pallen M.J."/>
        </authorList>
    </citation>
    <scope>NUCLEOTIDE SEQUENCE</scope>
    <source>
        <strain evidence="12">CHK189-11263</strain>
    </source>
</reference>
<reference evidence="12" key="2">
    <citation type="submission" date="2021-04" db="EMBL/GenBank/DDBJ databases">
        <authorList>
            <person name="Gilroy R."/>
        </authorList>
    </citation>
    <scope>NUCLEOTIDE SEQUENCE</scope>
    <source>
        <strain evidence="12">CHK189-11263</strain>
    </source>
</reference>
<dbReference type="GO" id="GO:0005829">
    <property type="term" value="C:cytosol"/>
    <property type="evidence" value="ECO:0007669"/>
    <property type="project" value="TreeGrafter"/>
</dbReference>
<dbReference type="PROSITE" id="PS50110">
    <property type="entry name" value="RESPONSE_REGULATORY"/>
    <property type="match status" value="1"/>
</dbReference>
<dbReference type="PROSITE" id="PS51755">
    <property type="entry name" value="OMPR_PHOB"/>
    <property type="match status" value="1"/>
</dbReference>
<keyword evidence="5 9" id="KW-0238">DNA-binding</keyword>
<dbReference type="InterPro" id="IPR036388">
    <property type="entry name" value="WH-like_DNA-bd_sf"/>
</dbReference>
<evidence type="ECO:0000259" key="10">
    <source>
        <dbReference type="PROSITE" id="PS50110"/>
    </source>
</evidence>
<keyword evidence="6" id="KW-0804">Transcription</keyword>
<proteinExistence type="predicted"/>
<evidence type="ECO:0000256" key="7">
    <source>
        <dbReference type="ARBA" id="ARBA00024867"/>
    </source>
</evidence>
<dbReference type="SUPFAM" id="SSF52172">
    <property type="entry name" value="CheY-like"/>
    <property type="match status" value="1"/>
</dbReference>
<evidence type="ECO:0000256" key="5">
    <source>
        <dbReference type="ARBA" id="ARBA00023125"/>
    </source>
</evidence>
<dbReference type="Gene3D" id="1.10.10.10">
    <property type="entry name" value="Winged helix-like DNA-binding domain superfamily/Winged helix DNA-binding domain"/>
    <property type="match status" value="1"/>
</dbReference>
<dbReference type="Pfam" id="PF00486">
    <property type="entry name" value="Trans_reg_C"/>
    <property type="match status" value="1"/>
</dbReference>
<comment type="caution">
    <text evidence="12">The sequence shown here is derived from an EMBL/GenBank/DDBJ whole genome shotgun (WGS) entry which is preliminary data.</text>
</comment>
<dbReference type="AlphaFoldDB" id="A0A9D2MCE7"/>
<dbReference type="InterPro" id="IPR011006">
    <property type="entry name" value="CheY-like_superfamily"/>
</dbReference>
<gene>
    <name evidence="12" type="ORF">H9714_08655</name>
</gene>
<dbReference type="Pfam" id="PF00072">
    <property type="entry name" value="Response_reg"/>
    <property type="match status" value="1"/>
</dbReference>
<organism evidence="12 13">
    <name type="scientific">Candidatus Flavonifractor intestinipullorum</name>
    <dbReference type="NCBI Taxonomy" id="2838587"/>
    <lineage>
        <taxon>Bacteria</taxon>
        <taxon>Bacillati</taxon>
        <taxon>Bacillota</taxon>
        <taxon>Clostridia</taxon>
        <taxon>Eubacteriales</taxon>
        <taxon>Oscillospiraceae</taxon>
        <taxon>Flavonifractor</taxon>
    </lineage>
</organism>
<comment type="function">
    <text evidence="7">May play the central regulatory role in sporulation. It may be an element of the effector pathway responsible for the activation of sporulation genes in response to nutritional stress. Spo0A may act in concert with spo0H (a sigma factor) to control the expression of some genes that are critical to the sporulation process.</text>
</comment>
<evidence type="ECO:0000256" key="2">
    <source>
        <dbReference type="ARBA" id="ARBA00022553"/>
    </source>
</evidence>
<dbReference type="SMART" id="SM00862">
    <property type="entry name" value="Trans_reg_C"/>
    <property type="match status" value="1"/>
</dbReference>
<dbReference type="InterPro" id="IPR039420">
    <property type="entry name" value="WalR-like"/>
</dbReference>
<dbReference type="CDD" id="cd17574">
    <property type="entry name" value="REC_OmpR"/>
    <property type="match status" value="1"/>
</dbReference>
<dbReference type="EMBL" id="DWYC01000076">
    <property type="protein sequence ID" value="HJB57605.1"/>
    <property type="molecule type" value="Genomic_DNA"/>
</dbReference>
<name>A0A9D2MCE7_9FIRM</name>
<dbReference type="GO" id="GO:0006355">
    <property type="term" value="P:regulation of DNA-templated transcription"/>
    <property type="evidence" value="ECO:0007669"/>
    <property type="project" value="InterPro"/>
</dbReference>
<keyword evidence="2 8" id="KW-0597">Phosphoprotein</keyword>
<dbReference type="InterPro" id="IPR001867">
    <property type="entry name" value="OmpR/PhoB-type_DNA-bd"/>
</dbReference>
<dbReference type="FunFam" id="1.10.10.10:FF:000018">
    <property type="entry name" value="DNA-binding response regulator ResD"/>
    <property type="match status" value="1"/>
</dbReference>
<evidence type="ECO:0000256" key="3">
    <source>
        <dbReference type="ARBA" id="ARBA00023012"/>
    </source>
</evidence>
<dbReference type="PANTHER" id="PTHR48111">
    <property type="entry name" value="REGULATOR OF RPOS"/>
    <property type="match status" value="1"/>
</dbReference>
<dbReference type="Proteomes" id="UP000824208">
    <property type="component" value="Unassembled WGS sequence"/>
</dbReference>
<dbReference type="SMART" id="SM00448">
    <property type="entry name" value="REC"/>
    <property type="match status" value="1"/>
</dbReference>
<feature type="domain" description="OmpR/PhoB-type" evidence="11">
    <location>
        <begin position="134"/>
        <end position="233"/>
    </location>
</feature>
<evidence type="ECO:0000256" key="9">
    <source>
        <dbReference type="PROSITE-ProRule" id="PRU01091"/>
    </source>
</evidence>
<evidence type="ECO:0000256" key="4">
    <source>
        <dbReference type="ARBA" id="ARBA00023015"/>
    </source>
</evidence>
<dbReference type="GO" id="GO:0000156">
    <property type="term" value="F:phosphorelay response regulator activity"/>
    <property type="evidence" value="ECO:0007669"/>
    <property type="project" value="TreeGrafter"/>
</dbReference>
<dbReference type="Gene3D" id="3.40.50.2300">
    <property type="match status" value="1"/>
</dbReference>
<dbReference type="PANTHER" id="PTHR48111:SF2">
    <property type="entry name" value="RESPONSE REGULATOR SAER"/>
    <property type="match status" value="1"/>
</dbReference>
<evidence type="ECO:0000259" key="11">
    <source>
        <dbReference type="PROSITE" id="PS51755"/>
    </source>
</evidence>
<feature type="domain" description="Response regulatory" evidence="10">
    <location>
        <begin position="7"/>
        <end position="119"/>
    </location>
</feature>
<evidence type="ECO:0000256" key="8">
    <source>
        <dbReference type="PROSITE-ProRule" id="PRU00169"/>
    </source>
</evidence>
<dbReference type="CDD" id="cd00383">
    <property type="entry name" value="trans_reg_C"/>
    <property type="match status" value="1"/>
</dbReference>
<evidence type="ECO:0000256" key="1">
    <source>
        <dbReference type="ARBA" id="ARBA00018672"/>
    </source>
</evidence>
<evidence type="ECO:0000313" key="12">
    <source>
        <dbReference type="EMBL" id="HJB57605.1"/>
    </source>
</evidence>
<protein>
    <recommendedName>
        <fullName evidence="1">Stage 0 sporulation protein A homolog</fullName>
    </recommendedName>
</protein>